<evidence type="ECO:0000256" key="3">
    <source>
        <dbReference type="SAM" id="MobiDB-lite"/>
    </source>
</evidence>
<evidence type="ECO:0000259" key="4">
    <source>
        <dbReference type="Pfam" id="PF01846"/>
    </source>
</evidence>
<dbReference type="Pfam" id="PF01846">
    <property type="entry name" value="FF"/>
    <property type="match status" value="1"/>
</dbReference>
<evidence type="ECO:0000256" key="2">
    <source>
        <dbReference type="SAM" id="Coils"/>
    </source>
</evidence>
<proteinExistence type="predicted"/>
<dbReference type="PANTHER" id="PTHR15377">
    <property type="entry name" value="TRANSCRIPTION ELONGATION REGULATOR 1"/>
    <property type="match status" value="1"/>
</dbReference>
<accession>A0ABQ8UIQ2</accession>
<keyword evidence="2" id="KW-0175">Coiled coil</keyword>
<dbReference type="EMBL" id="JAPMOS010000034">
    <property type="protein sequence ID" value="KAJ4458088.1"/>
    <property type="molecule type" value="Genomic_DNA"/>
</dbReference>
<organism evidence="5 6">
    <name type="scientific">Paratrimastix pyriformis</name>
    <dbReference type="NCBI Taxonomy" id="342808"/>
    <lineage>
        <taxon>Eukaryota</taxon>
        <taxon>Metamonada</taxon>
        <taxon>Preaxostyla</taxon>
        <taxon>Paratrimastigidae</taxon>
        <taxon>Paratrimastix</taxon>
    </lineage>
</organism>
<evidence type="ECO:0000313" key="5">
    <source>
        <dbReference type="EMBL" id="KAJ4458088.1"/>
    </source>
</evidence>
<dbReference type="Proteomes" id="UP001141327">
    <property type="component" value="Unassembled WGS sequence"/>
</dbReference>
<feature type="compositionally biased region" description="Pro residues" evidence="3">
    <location>
        <begin position="126"/>
        <end position="135"/>
    </location>
</feature>
<evidence type="ECO:0000313" key="6">
    <source>
        <dbReference type="Proteomes" id="UP001141327"/>
    </source>
</evidence>
<dbReference type="Gene3D" id="1.10.10.440">
    <property type="entry name" value="FF domain"/>
    <property type="match status" value="2"/>
</dbReference>
<keyword evidence="1" id="KW-0677">Repeat</keyword>
<comment type="caution">
    <text evidence="5">The sequence shown here is derived from an EMBL/GenBank/DDBJ whole genome shotgun (WGS) entry which is preliminary data.</text>
</comment>
<feature type="domain" description="FF" evidence="4">
    <location>
        <begin position="208"/>
        <end position="254"/>
    </location>
</feature>
<protein>
    <recommendedName>
        <fullName evidence="4">FF domain-containing protein</fullName>
    </recommendedName>
</protein>
<dbReference type="SUPFAM" id="SSF81698">
    <property type="entry name" value="FF domain"/>
    <property type="match status" value="2"/>
</dbReference>
<feature type="region of interest" description="Disordered" evidence="3">
    <location>
        <begin position="1"/>
        <end position="140"/>
    </location>
</feature>
<reference evidence="5" key="1">
    <citation type="journal article" date="2022" name="bioRxiv">
        <title>Genomics of Preaxostyla Flagellates Illuminates Evolutionary Transitions and the Path Towards Mitochondrial Loss.</title>
        <authorList>
            <person name="Novak L.V.F."/>
            <person name="Treitli S.C."/>
            <person name="Pyrih J."/>
            <person name="Halakuc P."/>
            <person name="Pipaliya S.V."/>
            <person name="Vacek V."/>
            <person name="Brzon O."/>
            <person name="Soukal P."/>
            <person name="Eme L."/>
            <person name="Dacks J.B."/>
            <person name="Karnkowska A."/>
            <person name="Elias M."/>
            <person name="Hampl V."/>
        </authorList>
    </citation>
    <scope>NUCLEOTIDE SEQUENCE</scope>
    <source>
        <strain evidence="5">RCP-MX</strain>
    </source>
</reference>
<dbReference type="InterPro" id="IPR002713">
    <property type="entry name" value="FF_domain"/>
</dbReference>
<evidence type="ECO:0000256" key="1">
    <source>
        <dbReference type="ARBA" id="ARBA00022737"/>
    </source>
</evidence>
<sequence length="540" mass="60173">MIPVPPPQPTYAFPAGAPQVPLATPPTILVSATPETTPAPGPVADGAAPPPVVEPISATPAAPPAPAEAATTPQPVAPPPAVEATSGSLTPASSPLLAVPPPVARPADGSLLPAPPGMMSLLPAGPGTPPPPPPQGGFDRLAPAPRPAQDFTKMTDLEREAAFLIVITRCLISYPVATTAIRKRIFDAHMQGALEVLEEKEKREAEAARAGFEALLNEVPLRHNMTYDQFLSLYGDDPRFGALPERARVKAFDERVFPLKQEEKRRREREADEHREALAQDLRAGIPGLKGRSSRAEVDMLLGSNPHYAALQPADREDVVKAQQRIILEEELEAERHEERKRREERRRREEEEYQKECEDRLAGTPRTIHTNECDDAPADLASSVRHCGLRAREVRDQARAAFTACLRDLVMVPGDAEEKFRKVLQNKRYDIGMHLPWAEARGLVELEEGFDEVPLDADRERIYDRWVTDMLREAKLEMRRALRDNDEIQDRGHKLSLEEAKAILKHEKPYKRLKHRKAERDAIIGDYLRDLRDSHSRRR</sequence>
<name>A0ABQ8UIQ2_9EUKA</name>
<gene>
    <name evidence="5" type="ORF">PAPYR_6198</name>
</gene>
<dbReference type="PANTHER" id="PTHR15377:SF3">
    <property type="entry name" value="WW DOMAIN-CONTAINING PROTEIN"/>
    <property type="match status" value="1"/>
</dbReference>
<dbReference type="InterPro" id="IPR045148">
    <property type="entry name" value="TCRG1-like"/>
</dbReference>
<keyword evidence="6" id="KW-1185">Reference proteome</keyword>
<dbReference type="InterPro" id="IPR036517">
    <property type="entry name" value="FF_domain_sf"/>
</dbReference>
<feature type="coiled-coil region" evidence="2">
    <location>
        <begin position="320"/>
        <end position="354"/>
    </location>
</feature>